<dbReference type="AlphaFoldDB" id="A0A182M680"/>
<organism evidence="1 2">
    <name type="scientific">Anopheles culicifacies</name>
    <dbReference type="NCBI Taxonomy" id="139723"/>
    <lineage>
        <taxon>Eukaryota</taxon>
        <taxon>Metazoa</taxon>
        <taxon>Ecdysozoa</taxon>
        <taxon>Arthropoda</taxon>
        <taxon>Hexapoda</taxon>
        <taxon>Insecta</taxon>
        <taxon>Pterygota</taxon>
        <taxon>Neoptera</taxon>
        <taxon>Endopterygota</taxon>
        <taxon>Diptera</taxon>
        <taxon>Nematocera</taxon>
        <taxon>Culicoidea</taxon>
        <taxon>Culicidae</taxon>
        <taxon>Anophelinae</taxon>
        <taxon>Anopheles</taxon>
        <taxon>culicifacies species complex</taxon>
    </lineage>
</organism>
<dbReference type="Proteomes" id="UP000075883">
    <property type="component" value="Unassembled WGS sequence"/>
</dbReference>
<protein>
    <submittedName>
        <fullName evidence="1">Uncharacterized protein</fullName>
    </submittedName>
</protein>
<proteinExistence type="predicted"/>
<dbReference type="EnsemblMetazoa" id="ACUA010491-RA">
    <property type="protein sequence ID" value="ACUA010491-PA"/>
    <property type="gene ID" value="ACUA010491"/>
</dbReference>
<accession>A0A182M680</accession>
<dbReference type="EMBL" id="AXCM01002291">
    <property type="status" value="NOT_ANNOTATED_CDS"/>
    <property type="molecule type" value="Genomic_DNA"/>
</dbReference>
<sequence>MCVRSLYLDKTIMIARCHDSLIRPIDLVVAGGFGLSRLLRLILAYGPTAGSVIKSYSTRTQECPATGCKPIASTEPISKYAIMRHPKTSTTNALNVSCTAVLIISSFVTGNGFTNSGRSP</sequence>
<evidence type="ECO:0000313" key="2">
    <source>
        <dbReference type="Proteomes" id="UP000075883"/>
    </source>
</evidence>
<evidence type="ECO:0000313" key="1">
    <source>
        <dbReference type="EnsemblMetazoa" id="ACUA010491-PA"/>
    </source>
</evidence>
<keyword evidence="2" id="KW-1185">Reference proteome</keyword>
<reference evidence="2" key="1">
    <citation type="submission" date="2013-09" db="EMBL/GenBank/DDBJ databases">
        <title>The Genome Sequence of Anopheles culicifacies species A.</title>
        <authorList>
            <consortium name="The Broad Institute Genomics Platform"/>
            <person name="Neafsey D.E."/>
            <person name="Besansky N."/>
            <person name="Howell P."/>
            <person name="Walton C."/>
            <person name="Young S.K."/>
            <person name="Zeng Q."/>
            <person name="Gargeya S."/>
            <person name="Fitzgerald M."/>
            <person name="Haas B."/>
            <person name="Abouelleil A."/>
            <person name="Allen A.W."/>
            <person name="Alvarado L."/>
            <person name="Arachchi H.M."/>
            <person name="Berlin A.M."/>
            <person name="Chapman S.B."/>
            <person name="Gainer-Dewar J."/>
            <person name="Goldberg J."/>
            <person name="Griggs A."/>
            <person name="Gujja S."/>
            <person name="Hansen M."/>
            <person name="Howarth C."/>
            <person name="Imamovic A."/>
            <person name="Ireland A."/>
            <person name="Larimer J."/>
            <person name="McCowan C."/>
            <person name="Murphy C."/>
            <person name="Pearson M."/>
            <person name="Poon T.W."/>
            <person name="Priest M."/>
            <person name="Roberts A."/>
            <person name="Saif S."/>
            <person name="Shea T."/>
            <person name="Sisk P."/>
            <person name="Sykes S."/>
            <person name="Wortman J."/>
            <person name="Nusbaum C."/>
            <person name="Birren B."/>
        </authorList>
    </citation>
    <scope>NUCLEOTIDE SEQUENCE [LARGE SCALE GENOMIC DNA]</scope>
    <source>
        <strain evidence="2">A-37</strain>
    </source>
</reference>
<reference evidence="1" key="2">
    <citation type="submission" date="2020-05" db="UniProtKB">
        <authorList>
            <consortium name="EnsemblMetazoa"/>
        </authorList>
    </citation>
    <scope>IDENTIFICATION</scope>
    <source>
        <strain evidence="1">A-37</strain>
    </source>
</reference>
<dbReference type="VEuPathDB" id="VectorBase:ACUA010491"/>
<name>A0A182M680_9DIPT</name>